<dbReference type="InterPro" id="IPR058148">
    <property type="entry name" value="M949_RS01915-like_dom"/>
</dbReference>
<organism evidence="2">
    <name type="scientific">uncultured delta proteobacterium</name>
    <dbReference type="NCBI Taxonomy" id="34034"/>
    <lineage>
        <taxon>Bacteria</taxon>
        <taxon>Deltaproteobacteria</taxon>
        <taxon>environmental samples</taxon>
    </lineage>
</organism>
<dbReference type="AlphaFoldDB" id="A0A212K992"/>
<reference evidence="2" key="1">
    <citation type="submission" date="2016-04" db="EMBL/GenBank/DDBJ databases">
        <authorList>
            <person name="Evans L.H."/>
            <person name="Alamgir A."/>
            <person name="Owens N."/>
            <person name="Weber N.D."/>
            <person name="Virtaneva K."/>
            <person name="Barbian K."/>
            <person name="Babar A."/>
            <person name="Rosenke K."/>
        </authorList>
    </citation>
    <scope>NUCLEOTIDE SEQUENCE</scope>
    <source>
        <strain evidence="2">86</strain>
    </source>
</reference>
<feature type="chain" id="PRO_5012126102" description="Lipoprotein" evidence="1">
    <location>
        <begin position="26"/>
        <end position="212"/>
    </location>
</feature>
<protein>
    <recommendedName>
        <fullName evidence="3">Lipoprotein</fullName>
    </recommendedName>
</protein>
<dbReference type="EMBL" id="FLUQ01000004">
    <property type="protein sequence ID" value="SBW08212.1"/>
    <property type="molecule type" value="Genomic_DNA"/>
</dbReference>
<accession>A0A212K992</accession>
<dbReference type="NCBIfam" id="NF046077">
    <property type="entry name" value="LPS_M949_RS01915"/>
    <property type="match status" value="1"/>
</dbReference>
<evidence type="ECO:0000256" key="1">
    <source>
        <dbReference type="SAM" id="SignalP"/>
    </source>
</evidence>
<evidence type="ECO:0008006" key="3">
    <source>
        <dbReference type="Google" id="ProtNLM"/>
    </source>
</evidence>
<feature type="signal peptide" evidence="1">
    <location>
        <begin position="1"/>
        <end position="25"/>
    </location>
</feature>
<gene>
    <name evidence="2" type="ORF">KL86DPRO_40045</name>
</gene>
<keyword evidence="1" id="KW-0732">Signal</keyword>
<name>A0A212K992_9DELT</name>
<proteinExistence type="predicted"/>
<sequence length="212" mass="23733">MKLLLTASVVCLCLVFAFPVSDVHAAENPGGIGVFNFPEVNGKLVKAVRYTDSTGDNLLLLTETDIVVNPENKDTQETWSKELFAHRFLLKKSGAAEQIWRVADYVRDCHLDALYAEFIMDAFRITDLNNNGQAEVWLPYILQCAGDPSPMTMKIIMYEGDKKYAVRGETRSRVDENTYAGGDYAMDPALLGGPAEFSTFATQLWERYKTVN</sequence>
<evidence type="ECO:0000313" key="2">
    <source>
        <dbReference type="EMBL" id="SBW08212.1"/>
    </source>
</evidence>